<sequence>MPPDENNEKPLTASRPEQYSCKDAELRIAAYIGMSSISDFRQLLFSWPLLKATMKLHTLWKRLQRAKILEVLRWHIPCFEYTDVNEIEETSEPDENEISEHIMARRHRKTAWYLIN</sequence>
<accession>A0AAD6HME6</accession>
<organism evidence="1 2">
    <name type="scientific">Penicillium malachiteum</name>
    <dbReference type="NCBI Taxonomy" id="1324776"/>
    <lineage>
        <taxon>Eukaryota</taxon>
        <taxon>Fungi</taxon>
        <taxon>Dikarya</taxon>
        <taxon>Ascomycota</taxon>
        <taxon>Pezizomycotina</taxon>
        <taxon>Eurotiomycetes</taxon>
        <taxon>Eurotiomycetidae</taxon>
        <taxon>Eurotiales</taxon>
        <taxon>Aspergillaceae</taxon>
        <taxon>Penicillium</taxon>
    </lineage>
</organism>
<reference evidence="1" key="2">
    <citation type="submission" date="2023-01" db="EMBL/GenBank/DDBJ databases">
        <authorList>
            <person name="Petersen C."/>
        </authorList>
    </citation>
    <scope>NUCLEOTIDE SEQUENCE</scope>
    <source>
        <strain evidence="1">IBT 17514</strain>
    </source>
</reference>
<keyword evidence="2" id="KW-1185">Reference proteome</keyword>
<dbReference type="EMBL" id="JAQJAN010000006">
    <property type="protein sequence ID" value="KAJ5727343.1"/>
    <property type="molecule type" value="Genomic_DNA"/>
</dbReference>
<dbReference type="Proteomes" id="UP001215712">
    <property type="component" value="Unassembled WGS sequence"/>
</dbReference>
<proteinExistence type="predicted"/>
<comment type="caution">
    <text evidence="1">The sequence shown here is derived from an EMBL/GenBank/DDBJ whole genome shotgun (WGS) entry which is preliminary data.</text>
</comment>
<dbReference type="AlphaFoldDB" id="A0AAD6HME6"/>
<protein>
    <submittedName>
        <fullName evidence="1">Uncharacterized protein</fullName>
    </submittedName>
</protein>
<evidence type="ECO:0000313" key="1">
    <source>
        <dbReference type="EMBL" id="KAJ5727343.1"/>
    </source>
</evidence>
<name>A0AAD6HME6_9EURO</name>
<gene>
    <name evidence="1" type="ORF">N7493_005163</name>
</gene>
<reference evidence="1" key="1">
    <citation type="journal article" date="2023" name="IMA Fungus">
        <title>Comparative genomic study of the Penicillium genus elucidates a diverse pangenome and 15 lateral gene transfer events.</title>
        <authorList>
            <person name="Petersen C."/>
            <person name="Sorensen T."/>
            <person name="Nielsen M.R."/>
            <person name="Sondergaard T.E."/>
            <person name="Sorensen J.L."/>
            <person name="Fitzpatrick D.A."/>
            <person name="Frisvad J.C."/>
            <person name="Nielsen K.L."/>
        </authorList>
    </citation>
    <scope>NUCLEOTIDE SEQUENCE</scope>
    <source>
        <strain evidence="1">IBT 17514</strain>
    </source>
</reference>
<evidence type="ECO:0000313" key="2">
    <source>
        <dbReference type="Proteomes" id="UP001215712"/>
    </source>
</evidence>